<dbReference type="EMBL" id="VTPC01047904">
    <property type="protein sequence ID" value="KAF2890692.1"/>
    <property type="molecule type" value="Genomic_DNA"/>
</dbReference>
<comment type="caution">
    <text evidence="2">The sequence shown here is derived from an EMBL/GenBank/DDBJ whole genome shotgun (WGS) entry which is preliminary data.</text>
</comment>
<sequence length="188" mass="22260">MKLHFCKIWFLLVLEAKLGEENNNTPFNLNFFQNDYRVIPHHVELVRYNKKFVNYIETRSFKYNRTCAAVNVTFQLNFNQNNEIHAVVQFYKFLSNEYRYFPIRCAVNACKALAANVMGLHKMLECGNFTRCHGQKGKTYHICNWTIDESKFPPRMPRGSYKIELTLMYHEEEVSVINAFAEILDLQP</sequence>
<evidence type="ECO:0000256" key="1">
    <source>
        <dbReference type="SAM" id="SignalP"/>
    </source>
</evidence>
<keyword evidence="3" id="KW-1185">Reference proteome</keyword>
<gene>
    <name evidence="2" type="ORF">ILUMI_15481</name>
</gene>
<dbReference type="AlphaFoldDB" id="A0A8K0CUM2"/>
<keyword evidence="1" id="KW-0732">Signal</keyword>
<feature type="signal peptide" evidence="1">
    <location>
        <begin position="1"/>
        <end position="19"/>
    </location>
</feature>
<accession>A0A8K0CUM2</accession>
<dbReference type="PANTHER" id="PTHR21112:SF0">
    <property type="entry name" value="CHEMOSENSORY PROTEIN A 29A-RELATED"/>
    <property type="match status" value="1"/>
</dbReference>
<dbReference type="InterPro" id="IPR010512">
    <property type="entry name" value="DUF1091"/>
</dbReference>
<reference evidence="2" key="1">
    <citation type="submission" date="2019-08" db="EMBL/GenBank/DDBJ databases">
        <title>The genome of the North American firefly Photinus pyralis.</title>
        <authorList>
            <consortium name="Photinus pyralis genome working group"/>
            <person name="Fallon T.R."/>
            <person name="Sander Lower S.E."/>
            <person name="Weng J.-K."/>
        </authorList>
    </citation>
    <scope>NUCLEOTIDE SEQUENCE</scope>
    <source>
        <strain evidence="2">TRF0915ILg1</strain>
        <tissue evidence="2">Whole body</tissue>
    </source>
</reference>
<organism evidence="2 3">
    <name type="scientific">Ignelater luminosus</name>
    <name type="common">Cucubano</name>
    <name type="synonym">Pyrophorus luminosus</name>
    <dbReference type="NCBI Taxonomy" id="2038154"/>
    <lineage>
        <taxon>Eukaryota</taxon>
        <taxon>Metazoa</taxon>
        <taxon>Ecdysozoa</taxon>
        <taxon>Arthropoda</taxon>
        <taxon>Hexapoda</taxon>
        <taxon>Insecta</taxon>
        <taxon>Pterygota</taxon>
        <taxon>Neoptera</taxon>
        <taxon>Endopterygota</taxon>
        <taxon>Coleoptera</taxon>
        <taxon>Polyphaga</taxon>
        <taxon>Elateriformia</taxon>
        <taxon>Elateroidea</taxon>
        <taxon>Elateridae</taxon>
        <taxon>Agrypninae</taxon>
        <taxon>Pyrophorini</taxon>
        <taxon>Ignelater</taxon>
    </lineage>
</organism>
<evidence type="ECO:0000313" key="3">
    <source>
        <dbReference type="Proteomes" id="UP000801492"/>
    </source>
</evidence>
<dbReference type="OrthoDB" id="6745297at2759"/>
<proteinExistence type="predicted"/>
<dbReference type="Pfam" id="PF06477">
    <property type="entry name" value="DUF1091"/>
    <property type="match status" value="1"/>
</dbReference>
<protein>
    <submittedName>
        <fullName evidence="2">Uncharacterized protein</fullName>
    </submittedName>
</protein>
<feature type="chain" id="PRO_5035439880" evidence="1">
    <location>
        <begin position="20"/>
        <end position="188"/>
    </location>
</feature>
<dbReference type="Proteomes" id="UP000801492">
    <property type="component" value="Unassembled WGS sequence"/>
</dbReference>
<dbReference type="PANTHER" id="PTHR21112">
    <property type="entry name" value="CHEMOSENSORY PROTEIN A 29A-RELATED"/>
    <property type="match status" value="1"/>
</dbReference>
<name>A0A8K0CUM2_IGNLU</name>
<evidence type="ECO:0000313" key="2">
    <source>
        <dbReference type="EMBL" id="KAF2890692.1"/>
    </source>
</evidence>